<dbReference type="PANTHER" id="PTHR30061:SF50">
    <property type="entry name" value="MALTOSE_MALTODEXTRIN-BINDING PERIPLASMIC PROTEIN"/>
    <property type="match status" value="1"/>
</dbReference>
<evidence type="ECO:0000313" key="5">
    <source>
        <dbReference type="EMBL" id="QHA01694.1"/>
    </source>
</evidence>
<accession>A0A857DK79</accession>
<organism evidence="5 6">
    <name type="scientific">Dehalobacter restrictus</name>
    <dbReference type="NCBI Taxonomy" id="55583"/>
    <lineage>
        <taxon>Bacteria</taxon>
        <taxon>Bacillati</taxon>
        <taxon>Bacillota</taxon>
        <taxon>Clostridia</taxon>
        <taxon>Eubacteriales</taxon>
        <taxon>Desulfitobacteriaceae</taxon>
        <taxon>Dehalobacter</taxon>
    </lineage>
</organism>
<keyword evidence="2" id="KW-0813">Transport</keyword>
<dbReference type="SUPFAM" id="SSF53850">
    <property type="entry name" value="Periplasmic binding protein-like II"/>
    <property type="match status" value="1"/>
</dbReference>
<dbReference type="Gene3D" id="3.40.190.10">
    <property type="entry name" value="Periplasmic binding protein-like II"/>
    <property type="match status" value="1"/>
</dbReference>
<gene>
    <name evidence="5" type="ORF">GQ588_14130</name>
</gene>
<evidence type="ECO:0000256" key="1">
    <source>
        <dbReference type="ARBA" id="ARBA00008520"/>
    </source>
</evidence>
<evidence type="ECO:0000256" key="4">
    <source>
        <dbReference type="SAM" id="SignalP"/>
    </source>
</evidence>
<keyword evidence="3 4" id="KW-0732">Signal</keyword>
<dbReference type="Proteomes" id="UP000430508">
    <property type="component" value="Chromosome"/>
</dbReference>
<evidence type="ECO:0000256" key="2">
    <source>
        <dbReference type="ARBA" id="ARBA00022448"/>
    </source>
</evidence>
<name>A0A857DK79_9FIRM</name>
<dbReference type="Pfam" id="PF13416">
    <property type="entry name" value="SBP_bac_8"/>
    <property type="match status" value="1"/>
</dbReference>
<evidence type="ECO:0000313" key="6">
    <source>
        <dbReference type="Proteomes" id="UP000430508"/>
    </source>
</evidence>
<feature type="chain" id="PRO_5039327851" evidence="4">
    <location>
        <begin position="26"/>
        <end position="396"/>
    </location>
</feature>
<dbReference type="EMBL" id="CP046996">
    <property type="protein sequence ID" value="QHA01694.1"/>
    <property type="molecule type" value="Genomic_DNA"/>
</dbReference>
<dbReference type="AlphaFoldDB" id="A0A857DK79"/>
<reference evidence="5 6" key="1">
    <citation type="submission" date="2019-12" db="EMBL/GenBank/DDBJ databases">
        <title>Sequence classification of anaerobic respiratory reductive dehalogenases: First we see many, then we see few.</title>
        <authorList>
            <person name="Molenda O."/>
            <person name="Puentes Jacome L.A."/>
            <person name="Cao X."/>
            <person name="Nesbo C.L."/>
            <person name="Tang S."/>
            <person name="Morson N."/>
            <person name="Patron J."/>
            <person name="Lomheim L."/>
            <person name="Wishart D.S."/>
            <person name="Edwards E.A."/>
        </authorList>
    </citation>
    <scope>NUCLEOTIDE SEQUENCE [LARGE SCALE GENOMIC DNA]</scope>
    <source>
        <strain evidence="5 6">12DCA</strain>
    </source>
</reference>
<evidence type="ECO:0000256" key="3">
    <source>
        <dbReference type="ARBA" id="ARBA00022729"/>
    </source>
</evidence>
<dbReference type="PROSITE" id="PS51257">
    <property type="entry name" value="PROKAR_LIPOPROTEIN"/>
    <property type="match status" value="1"/>
</dbReference>
<dbReference type="GO" id="GO:1901982">
    <property type="term" value="F:maltose binding"/>
    <property type="evidence" value="ECO:0007669"/>
    <property type="project" value="TreeGrafter"/>
</dbReference>
<dbReference type="GO" id="GO:0055052">
    <property type="term" value="C:ATP-binding cassette (ABC) transporter complex, substrate-binding subunit-containing"/>
    <property type="evidence" value="ECO:0007669"/>
    <property type="project" value="TreeGrafter"/>
</dbReference>
<dbReference type="RefSeq" id="WP_158208652.1">
    <property type="nucleotide sequence ID" value="NZ_CP046996.1"/>
</dbReference>
<dbReference type="PANTHER" id="PTHR30061">
    <property type="entry name" value="MALTOSE-BINDING PERIPLASMIC PROTEIN"/>
    <property type="match status" value="1"/>
</dbReference>
<protein>
    <submittedName>
        <fullName evidence="5">Extracellular solute-binding protein</fullName>
    </submittedName>
</protein>
<feature type="signal peptide" evidence="4">
    <location>
        <begin position="1"/>
        <end position="25"/>
    </location>
</feature>
<dbReference type="InterPro" id="IPR006059">
    <property type="entry name" value="SBP"/>
</dbReference>
<dbReference type="GO" id="GO:0015768">
    <property type="term" value="P:maltose transport"/>
    <property type="evidence" value="ECO:0007669"/>
    <property type="project" value="TreeGrafter"/>
</dbReference>
<sequence length="396" mass="43111">MKKRLKTLQVLLCMMIIILSLTALTACSKGPSPGEPGGDAPAVISVWYSLDGKEEQALLAQFTRINKEYPEVSVKGEKIAEADIVQQVWNYQAGAEGPEIVIARRQILDALYKKGAVSPVLADIDSAYPAARAVFTYNKQAFAAPWLTDVPLLYYRKDKVPAPAASLAEIWEKHSVIAVPDLNASLLSPWWRAEGGTLSANGIPALNSQKNLAFINNFAALRQQKQVLLDNAALARFAGGETGYLLTWASDSTKLTNIGGNWDCLSFYSLQGAKGQVLLDRTIGIANSSIKTIPAMESAIRLVEEELLKPAAEEAMFQAGGKLPVNSAYYESAAKHFQSEVALSLRSAWYLEGSVNDWKYLDLLNSSWQNIAGGANMESELARIQQNATDIGKQTK</sequence>
<comment type="similarity">
    <text evidence="1">Belongs to the bacterial solute-binding protein 1 family.</text>
</comment>
<proteinExistence type="inferred from homology"/>
<dbReference type="GO" id="GO:0042956">
    <property type="term" value="P:maltodextrin transmembrane transport"/>
    <property type="evidence" value="ECO:0007669"/>
    <property type="project" value="TreeGrafter"/>
</dbReference>